<sequence>MKNTKTVKTILFASLIAAMILPFSGMNFAYAAEKTDKELIDEWNRSFSNKITSGEEPSDEIKIDIMKGLYEAMENPKPLTDAEIKYYKEQAEVLEKATALNEQINKTSDPETKKALEAKLKAMKPRMAEVGIFAPEDVDNEELLKIQNEYRGTSLDPFQSPENFFGLVIQYAHAALGQYQTFIFLQFGCGGFQCESAKTLAYLDPGESMNASIVVPGYIDSPINTLEHRYRVGNLQASQWQAGYHQAIHYDANWNYVDGDTRTSNEWYPSQQYSSHTVHASYNVDGGDQTYQYLYFYP</sequence>
<dbReference type="OrthoDB" id="387555at2157"/>
<dbReference type="KEGG" id="nue:C5F50_08740"/>
<accession>A0A7D5M5K3</accession>
<name>A0A7D5M5K3_9ARCH</name>
<evidence type="ECO:0000313" key="1">
    <source>
        <dbReference type="EMBL" id="QLH07152.1"/>
    </source>
</evidence>
<dbReference type="RefSeq" id="WP_179371016.1">
    <property type="nucleotide sequence ID" value="NZ_CP026995.1"/>
</dbReference>
<proteinExistence type="predicted"/>
<organism evidence="1 2">
    <name type="scientific">Nitrosopumilus ureiphilus</name>
    <dbReference type="NCBI Taxonomy" id="1470067"/>
    <lineage>
        <taxon>Archaea</taxon>
        <taxon>Nitrososphaerota</taxon>
        <taxon>Nitrososphaeria</taxon>
        <taxon>Nitrosopumilales</taxon>
        <taxon>Nitrosopumilaceae</taxon>
        <taxon>Nitrosopumilus</taxon>
    </lineage>
</organism>
<dbReference type="GeneID" id="56068183"/>
<dbReference type="AlphaFoldDB" id="A0A7D5M5K3"/>
<keyword evidence="2" id="KW-1185">Reference proteome</keyword>
<protein>
    <submittedName>
        <fullName evidence="1">Uncharacterized protein</fullName>
    </submittedName>
</protein>
<dbReference type="Proteomes" id="UP000509478">
    <property type="component" value="Chromosome"/>
</dbReference>
<reference evidence="1 2" key="1">
    <citation type="submission" date="2018-02" db="EMBL/GenBank/DDBJ databases">
        <title>Complete genome of Nitrosopumilus ureaphilus PS0.</title>
        <authorList>
            <person name="Qin W."/>
            <person name="Zheng Y."/>
            <person name="Stahl D.A."/>
        </authorList>
    </citation>
    <scope>NUCLEOTIDE SEQUENCE [LARGE SCALE GENOMIC DNA]</scope>
    <source>
        <strain evidence="1 2">PS0</strain>
    </source>
</reference>
<gene>
    <name evidence="1" type="ORF">C5F50_08740</name>
</gene>
<evidence type="ECO:0000313" key="2">
    <source>
        <dbReference type="Proteomes" id="UP000509478"/>
    </source>
</evidence>
<dbReference type="EMBL" id="CP026995">
    <property type="protein sequence ID" value="QLH07152.1"/>
    <property type="molecule type" value="Genomic_DNA"/>
</dbReference>